<dbReference type="Proteomes" id="UP001428290">
    <property type="component" value="Unassembled WGS sequence"/>
</dbReference>
<evidence type="ECO:0000313" key="2">
    <source>
        <dbReference type="Proteomes" id="UP001428290"/>
    </source>
</evidence>
<gene>
    <name evidence="1" type="ORF">Hgul01_05053</name>
</gene>
<name>A0ABP9X786_9CHLR</name>
<keyword evidence="2" id="KW-1185">Reference proteome</keyword>
<comment type="caution">
    <text evidence="1">The sequence shown here is derived from an EMBL/GenBank/DDBJ whole genome shotgun (WGS) entry which is preliminary data.</text>
</comment>
<dbReference type="EMBL" id="BAABRU010000037">
    <property type="protein sequence ID" value="GAA5531228.1"/>
    <property type="molecule type" value="Genomic_DNA"/>
</dbReference>
<evidence type="ECO:0000313" key="1">
    <source>
        <dbReference type="EMBL" id="GAA5531228.1"/>
    </source>
</evidence>
<accession>A0ABP9X786</accession>
<organism evidence="1 2">
    <name type="scientific">Herpetosiphon gulosus</name>
    <dbReference type="NCBI Taxonomy" id="1973496"/>
    <lineage>
        <taxon>Bacteria</taxon>
        <taxon>Bacillati</taxon>
        <taxon>Chloroflexota</taxon>
        <taxon>Chloroflexia</taxon>
        <taxon>Herpetosiphonales</taxon>
        <taxon>Herpetosiphonaceae</taxon>
        <taxon>Herpetosiphon</taxon>
    </lineage>
</organism>
<protein>
    <submittedName>
        <fullName evidence="1">Uncharacterized protein</fullName>
    </submittedName>
</protein>
<reference evidence="1 2" key="1">
    <citation type="submission" date="2024-02" db="EMBL/GenBank/DDBJ databases">
        <title>Herpetosiphon gulosus NBRC 112829.</title>
        <authorList>
            <person name="Ichikawa N."/>
            <person name="Katano-Makiyama Y."/>
            <person name="Hidaka K."/>
        </authorList>
    </citation>
    <scope>NUCLEOTIDE SEQUENCE [LARGE SCALE GENOMIC DNA]</scope>
    <source>
        <strain evidence="1 2">NBRC 112829</strain>
    </source>
</reference>
<proteinExistence type="predicted"/>
<sequence>MTEWGLNARLPETWQRTYVRIPTMVTPLINRVVSFAATCGSRHQRWHQRAPEGAAASGCSCDQCPTWNVASQDSFAA</sequence>